<organism evidence="3 4">
    <name type="scientific">Ananas comosus</name>
    <name type="common">Pineapple</name>
    <name type="synonym">Ananas ananas</name>
    <dbReference type="NCBI Taxonomy" id="4615"/>
    <lineage>
        <taxon>Eukaryota</taxon>
        <taxon>Viridiplantae</taxon>
        <taxon>Streptophyta</taxon>
        <taxon>Embryophyta</taxon>
        <taxon>Tracheophyta</taxon>
        <taxon>Spermatophyta</taxon>
        <taxon>Magnoliopsida</taxon>
        <taxon>Liliopsida</taxon>
        <taxon>Poales</taxon>
        <taxon>Bromeliaceae</taxon>
        <taxon>Bromelioideae</taxon>
        <taxon>Ananas</taxon>
    </lineage>
</organism>
<dbReference type="PANTHER" id="PTHR37908:SF3">
    <property type="entry name" value="TRANSMEMBRANE PROTEIN"/>
    <property type="match status" value="1"/>
</dbReference>
<gene>
    <name evidence="3" type="ORF">ACMD2_03265</name>
</gene>
<feature type="signal peptide" evidence="2">
    <location>
        <begin position="1"/>
        <end position="22"/>
    </location>
</feature>
<evidence type="ECO:0000313" key="4">
    <source>
        <dbReference type="Proteomes" id="UP000092600"/>
    </source>
</evidence>
<comment type="caution">
    <text evidence="3">The sequence shown here is derived from an EMBL/GenBank/DDBJ whole genome shotgun (WGS) entry which is preliminary data.</text>
</comment>
<dbReference type="PANTHER" id="PTHR37908">
    <property type="entry name" value="TRANSMEMBRANE PROTEIN"/>
    <property type="match status" value="1"/>
</dbReference>
<sequence>MSKPRFFLALLLMAVLLSLSFSQGFGRRIQVMSHSLEPLHEESLKIRREMTEEEEMDYSGPKANTNPKDGGIYNSPAPILPPPSH</sequence>
<evidence type="ECO:0000256" key="2">
    <source>
        <dbReference type="SAM" id="SignalP"/>
    </source>
</evidence>
<evidence type="ECO:0000256" key="1">
    <source>
        <dbReference type="SAM" id="MobiDB-lite"/>
    </source>
</evidence>
<dbReference type="EMBL" id="LSRQ01003777">
    <property type="protein sequence ID" value="OAY70734.1"/>
    <property type="molecule type" value="Genomic_DNA"/>
</dbReference>
<keyword evidence="2" id="KW-0732">Signal</keyword>
<feature type="region of interest" description="Disordered" evidence="1">
    <location>
        <begin position="47"/>
        <end position="85"/>
    </location>
</feature>
<proteinExistence type="predicted"/>
<protein>
    <submittedName>
        <fullName evidence="3">Uncharacterized protein</fullName>
    </submittedName>
</protein>
<accession>A0A199V110</accession>
<feature type="chain" id="PRO_5008508193" evidence="2">
    <location>
        <begin position="23"/>
        <end position="85"/>
    </location>
</feature>
<dbReference type="AlphaFoldDB" id="A0A199V110"/>
<name>A0A199V110_ANACO</name>
<reference evidence="3 4" key="1">
    <citation type="journal article" date="2016" name="DNA Res.">
        <title>The draft genome of MD-2 pineapple using hybrid error correction of long reads.</title>
        <authorList>
            <person name="Redwan R.M."/>
            <person name="Saidin A."/>
            <person name="Kumar S.V."/>
        </authorList>
    </citation>
    <scope>NUCLEOTIDE SEQUENCE [LARGE SCALE GENOMIC DNA]</scope>
    <source>
        <strain evidence="4">cv. MD2</strain>
        <tissue evidence="3">Leaf</tissue>
    </source>
</reference>
<evidence type="ECO:0000313" key="3">
    <source>
        <dbReference type="EMBL" id="OAY70734.1"/>
    </source>
</evidence>
<dbReference type="Gramene" id="Aco001093.1.mrna1">
    <property type="protein sequence ID" value="Aco001093.1.mrna1"/>
    <property type="gene ID" value="Aco001093.1.path1"/>
</dbReference>
<dbReference type="Proteomes" id="UP000092600">
    <property type="component" value="Unassembled WGS sequence"/>
</dbReference>